<dbReference type="Pfam" id="PF25850">
    <property type="entry name" value="PelX_Ig"/>
    <property type="match status" value="1"/>
</dbReference>
<sequence length="741" mass="80299">MKKTPIALCLASVFALTACSSQVTHLDGSQAVWQAITFGQSTDLNFGSTILPEKVGLNHVVANGQAVQPGLVASQFTIESRGGKIANSHEGGTFYYTQLPTNVNFTLSANVTIDQLGPETGSSPNRQEGAGLMVRDIVGEARLDPQPQGLEEFPAASNMVMNLIRANKKEHNGLVNVDATYREGIYQPWGTAGNRMSHDEFVKGVEFGPGKTYHMTLTRTDSGYWVSYDDGVVKQTQEVSGANANLVQMQDGKHQYVGFFASRNAKMTVSDVELTLSKANTVEAPRYHAKLDNPVLQQASADHSPIENYTVQARANYSGTFSVAQNGQWLADKQAVSAGEMFGFPTTLTQANTQFDVTFTPIEGPSLQPLSYQYQVEKVALANPMEIRVNPNGSNGRMTLDAAVELLPPGGTIVLEEGDYPGLTLPVSASGTPKAMKTLKTAGDKVRFTGDYLHEASYWNVSNIEVAGARVIVHGSHNQFSHMVTHSAPDTGFQISSPEKIGRALWASYNTVTDSESFNNMDKSQINADGFAAKMRIGDGNTFIRCISHHNIDDGWDLFNKVEDGANGVVTILDSISYMNGQTMDVPSKGGTRGNGFKLGGEGLPVAHIVKNNLAFRNNMDGFTDNFNPGALTLENNVAIDNVRFNYLFRKSPYEAAGKQGSFINNQSYRFSVASQYSDVVNGETLRGNRFIVNGVTTDEQGQAVDLQTLEALKSAVQLAEKDAPPSQAQVVHIRETLNMD</sequence>
<dbReference type="EMBL" id="UHIP01000002">
    <property type="protein sequence ID" value="SUQ26910.1"/>
    <property type="molecule type" value="Genomic_DNA"/>
</dbReference>
<feature type="domain" description="Pel9A-like right handed beta-helix region" evidence="10">
    <location>
        <begin position="470"/>
        <end position="654"/>
    </location>
</feature>
<evidence type="ECO:0000259" key="12">
    <source>
        <dbReference type="Pfam" id="PF25850"/>
    </source>
</evidence>
<accession>A0AAX2LWT0</accession>
<feature type="signal peptide" evidence="9">
    <location>
        <begin position="1"/>
        <end position="25"/>
    </location>
</feature>
<keyword evidence="5 9" id="KW-0732">Signal</keyword>
<keyword evidence="3" id="KW-0964">Secreted</keyword>
<evidence type="ECO:0000313" key="14">
    <source>
        <dbReference type="EMBL" id="SUQ26910.1"/>
    </source>
</evidence>
<dbReference type="GO" id="GO:0046872">
    <property type="term" value="F:metal ion binding"/>
    <property type="evidence" value="ECO:0007669"/>
    <property type="project" value="UniProtKB-KW"/>
</dbReference>
<evidence type="ECO:0000256" key="8">
    <source>
        <dbReference type="ARBA" id="ARBA00038263"/>
    </source>
</evidence>
<protein>
    <submittedName>
        <fullName evidence="14">Exopolygalacturonate lyase</fullName>
        <ecNumber evidence="14">4.2.2.9</ecNumber>
    </submittedName>
</protein>
<dbReference type="Pfam" id="PF25849">
    <property type="entry name" value="PelX_N"/>
    <property type="match status" value="1"/>
</dbReference>
<comment type="cofactor">
    <cofactor evidence="1">
        <name>Ca(2+)</name>
        <dbReference type="ChEBI" id="CHEBI:29108"/>
    </cofactor>
</comment>
<dbReference type="InterPro" id="IPR052052">
    <property type="entry name" value="Polysaccharide_Lyase_9"/>
</dbReference>
<comment type="subcellular location">
    <subcellularLocation>
        <location evidence="2">Secreted</location>
    </subcellularLocation>
</comment>
<evidence type="ECO:0000256" key="6">
    <source>
        <dbReference type="ARBA" id="ARBA00022837"/>
    </source>
</evidence>
<evidence type="ECO:0000313" key="16">
    <source>
        <dbReference type="Proteomes" id="UP000254626"/>
    </source>
</evidence>
<dbReference type="Pfam" id="PF22842">
    <property type="entry name" value="Pel9A-like_beta_helix"/>
    <property type="match status" value="1"/>
</dbReference>
<dbReference type="Proteomes" id="UP000254626">
    <property type="component" value="Unassembled WGS sequence"/>
</dbReference>
<reference evidence="15" key="1">
    <citation type="submission" date="2015-12" db="EMBL/GenBank/DDBJ databases">
        <title>FDA dAtabase for Regulatory Grade micrObial Sequences (FDA-ARGOS): Supporting development and validation of Infectious Disease Dx tests.</title>
        <authorList>
            <person name="Hoffmann M."/>
            <person name="Allard M."/>
            <person name="Evans P."/>
            <person name="Brown E."/>
            <person name="Tallon L.J."/>
            <person name="Sadzewicz L."/>
            <person name="Sengamalay N."/>
            <person name="Ott S."/>
            <person name="Godinez A."/>
            <person name="Nagaraj S."/>
            <person name="Vyas G."/>
            <person name="Aluvathingal J."/>
            <person name="Nadendla S."/>
            <person name="Geyer C."/>
            <person name="Sichtig H."/>
        </authorList>
    </citation>
    <scope>NUCLEOTIDE SEQUENCE [LARGE SCALE GENOMIC DNA]</scope>
    <source>
        <strain evidence="15">ATCC 33809</strain>
    </source>
</reference>
<keyword evidence="15" id="KW-1185">Reference proteome</keyword>
<keyword evidence="4" id="KW-0479">Metal-binding</keyword>
<evidence type="ECO:0000313" key="15">
    <source>
        <dbReference type="Proteomes" id="UP000057088"/>
    </source>
</evidence>
<dbReference type="PANTHER" id="PTHR40088:SF1">
    <property type="entry name" value="PECTATE LYASE PEL9"/>
    <property type="match status" value="1"/>
</dbReference>
<proteinExistence type="inferred from homology"/>
<feature type="chain" id="PRO_5043858631" evidence="9">
    <location>
        <begin position="26"/>
        <end position="741"/>
    </location>
</feature>
<dbReference type="InterPro" id="IPR058953">
    <property type="entry name" value="PelX-like_N"/>
</dbReference>
<dbReference type="KEGG" id="vfl:AL536_01015"/>
<evidence type="ECO:0000259" key="11">
    <source>
        <dbReference type="Pfam" id="PF25849"/>
    </source>
</evidence>
<evidence type="ECO:0000313" key="13">
    <source>
        <dbReference type="EMBL" id="AMF92096.1"/>
    </source>
</evidence>
<dbReference type="PROSITE" id="PS51257">
    <property type="entry name" value="PROKAR_LIPOPROTEIN"/>
    <property type="match status" value="1"/>
</dbReference>
<reference evidence="14 16" key="3">
    <citation type="submission" date="2018-06" db="EMBL/GenBank/DDBJ databases">
        <authorList>
            <consortium name="Pathogen Informatics"/>
            <person name="Doyle S."/>
        </authorList>
    </citation>
    <scope>NUCLEOTIDE SEQUENCE [LARGE SCALE GENOMIC DNA]</scope>
    <source>
        <strain evidence="14 16">NCTC11327</strain>
    </source>
</reference>
<organism evidence="14 16">
    <name type="scientific">Vibrio fluvialis</name>
    <dbReference type="NCBI Taxonomy" id="676"/>
    <lineage>
        <taxon>Bacteria</taxon>
        <taxon>Pseudomonadati</taxon>
        <taxon>Pseudomonadota</taxon>
        <taxon>Gammaproteobacteria</taxon>
        <taxon>Vibrionales</taxon>
        <taxon>Vibrionaceae</taxon>
        <taxon>Vibrio</taxon>
    </lineage>
</organism>
<dbReference type="AlphaFoldDB" id="A0AAX2LWT0"/>
<dbReference type="GO" id="GO:0005576">
    <property type="term" value="C:extracellular region"/>
    <property type="evidence" value="ECO:0007669"/>
    <property type="project" value="UniProtKB-SubCell"/>
</dbReference>
<feature type="domain" description="Pectate disaccharide-lyase-like N-terminal" evidence="11">
    <location>
        <begin position="34"/>
        <end position="279"/>
    </location>
</feature>
<dbReference type="InterPro" id="IPR058863">
    <property type="entry name" value="PelX-like_Ig"/>
</dbReference>
<dbReference type="Gene3D" id="2.160.20.10">
    <property type="entry name" value="Single-stranded right-handed beta-helix, Pectin lyase-like"/>
    <property type="match status" value="1"/>
</dbReference>
<evidence type="ECO:0000259" key="10">
    <source>
        <dbReference type="Pfam" id="PF22842"/>
    </source>
</evidence>
<keyword evidence="7 14" id="KW-0456">Lyase</keyword>
<evidence type="ECO:0000256" key="2">
    <source>
        <dbReference type="ARBA" id="ARBA00004613"/>
    </source>
</evidence>
<name>A0AAX2LWT0_VIBFL</name>
<evidence type="ECO:0000256" key="3">
    <source>
        <dbReference type="ARBA" id="ARBA00022525"/>
    </source>
</evidence>
<gene>
    <name evidence="14" type="primary">pelX</name>
    <name evidence="13" type="ORF">AL536_01015</name>
    <name evidence="14" type="ORF">NCTC11327_03775</name>
</gene>
<dbReference type="GO" id="GO:0047489">
    <property type="term" value="F:pectate disaccharide-lyase activity"/>
    <property type="evidence" value="ECO:0007669"/>
    <property type="project" value="UniProtKB-EC"/>
</dbReference>
<dbReference type="GeneID" id="29383331"/>
<dbReference type="InterPro" id="IPR053868">
    <property type="entry name" value="Pel9A-like_beta_helix"/>
</dbReference>
<evidence type="ECO:0000256" key="7">
    <source>
        <dbReference type="ARBA" id="ARBA00023239"/>
    </source>
</evidence>
<dbReference type="EC" id="4.2.2.9" evidence="14"/>
<feature type="domain" description="Pectate disaccharide-lyase-like central Ig-like" evidence="12">
    <location>
        <begin position="297"/>
        <end position="379"/>
    </location>
</feature>
<dbReference type="SUPFAM" id="SSF51126">
    <property type="entry name" value="Pectin lyase-like"/>
    <property type="match status" value="1"/>
</dbReference>
<dbReference type="InterPro" id="IPR012334">
    <property type="entry name" value="Pectin_lyas_fold"/>
</dbReference>
<evidence type="ECO:0000256" key="9">
    <source>
        <dbReference type="SAM" id="SignalP"/>
    </source>
</evidence>
<reference evidence="13" key="2">
    <citation type="submission" date="2018-01" db="EMBL/GenBank/DDBJ databases">
        <title>FDA dAtabase for Regulatory Grade micrObial Sequences (FDA-ARGOS): Supporting development and validation of Infectious Disease Dx tests.</title>
        <authorList>
            <person name="Hoffmann M."/>
            <person name="Allard M."/>
            <person name="Evans P."/>
            <person name="Brown E."/>
            <person name="Tallon L."/>
            <person name="Sadzewicz L."/>
            <person name="Sengamalay N."/>
            <person name="Ott S."/>
            <person name="Godinez A."/>
            <person name="Nagaraj S."/>
            <person name="Vyas G."/>
            <person name="Aluvathingal J."/>
            <person name="Nadendla S."/>
            <person name="Geyer C."/>
            <person name="Sichtig H."/>
        </authorList>
    </citation>
    <scope>NUCLEOTIDE SEQUENCE</scope>
    <source>
        <strain evidence="13">ATCC 33809</strain>
    </source>
</reference>
<dbReference type="EMBL" id="CP014034">
    <property type="protein sequence ID" value="AMF92096.1"/>
    <property type="molecule type" value="Genomic_DNA"/>
</dbReference>
<dbReference type="Proteomes" id="UP000057088">
    <property type="component" value="Chromosome 1"/>
</dbReference>
<dbReference type="PANTHER" id="PTHR40088">
    <property type="entry name" value="PECTATE LYASE (EUROFUNG)"/>
    <property type="match status" value="1"/>
</dbReference>
<evidence type="ECO:0000256" key="1">
    <source>
        <dbReference type="ARBA" id="ARBA00001913"/>
    </source>
</evidence>
<comment type="similarity">
    <text evidence="8">Belongs to the polysaccharide lyase 9 family.</text>
</comment>
<dbReference type="RefSeq" id="WP_061055368.1">
    <property type="nucleotide sequence ID" value="NZ_CABLBX010000004.1"/>
</dbReference>
<keyword evidence="6" id="KW-0106">Calcium</keyword>
<evidence type="ECO:0000256" key="4">
    <source>
        <dbReference type="ARBA" id="ARBA00022723"/>
    </source>
</evidence>
<evidence type="ECO:0000256" key="5">
    <source>
        <dbReference type="ARBA" id="ARBA00022729"/>
    </source>
</evidence>
<dbReference type="InterPro" id="IPR011050">
    <property type="entry name" value="Pectin_lyase_fold/virulence"/>
</dbReference>